<dbReference type="SUPFAM" id="SSF52540">
    <property type="entry name" value="P-loop containing nucleoside triphosphate hydrolases"/>
    <property type="match status" value="1"/>
</dbReference>
<comment type="caution">
    <text evidence="8">The sequence shown here is derived from an EMBL/GenBank/DDBJ whole genome shotgun (WGS) entry which is preliminary data.</text>
</comment>
<dbReference type="Pfam" id="PF00931">
    <property type="entry name" value="NB-ARC"/>
    <property type="match status" value="1"/>
</dbReference>
<dbReference type="SMART" id="SM00382">
    <property type="entry name" value="AAA"/>
    <property type="match status" value="1"/>
</dbReference>
<evidence type="ECO:0000259" key="7">
    <source>
        <dbReference type="SMART" id="SM00382"/>
    </source>
</evidence>
<dbReference type="GO" id="GO:0043531">
    <property type="term" value="F:ADP binding"/>
    <property type="evidence" value="ECO:0007669"/>
    <property type="project" value="InterPro"/>
</dbReference>
<dbReference type="InterPro" id="IPR002182">
    <property type="entry name" value="NB-ARC"/>
</dbReference>
<dbReference type="Gene3D" id="3.40.50.300">
    <property type="entry name" value="P-loop containing nucleotide triphosphate hydrolases"/>
    <property type="match status" value="1"/>
</dbReference>
<keyword evidence="2" id="KW-0433">Leucine-rich repeat</keyword>
<dbReference type="PRINTS" id="PR00364">
    <property type="entry name" value="DISEASERSIST"/>
</dbReference>
<proteinExistence type="inferred from homology"/>
<keyword evidence="3" id="KW-0677">Repeat</keyword>
<dbReference type="SUPFAM" id="SSF52047">
    <property type="entry name" value="RNI-like"/>
    <property type="match status" value="1"/>
</dbReference>
<evidence type="ECO:0000313" key="8">
    <source>
        <dbReference type="EMBL" id="THG17631.1"/>
    </source>
</evidence>
<evidence type="ECO:0000256" key="3">
    <source>
        <dbReference type="ARBA" id="ARBA00022737"/>
    </source>
</evidence>
<keyword evidence="5" id="KW-0067">ATP-binding</keyword>
<dbReference type="PANTHER" id="PTHR33463">
    <property type="entry name" value="NB-ARC DOMAIN-CONTAINING PROTEIN-RELATED"/>
    <property type="match status" value="1"/>
</dbReference>
<feature type="region of interest" description="Disordered" evidence="6">
    <location>
        <begin position="1"/>
        <end position="30"/>
    </location>
</feature>
<dbReference type="InterPro" id="IPR057135">
    <property type="entry name" value="At4g27190-like_LRR"/>
</dbReference>
<dbReference type="InterPro" id="IPR055414">
    <property type="entry name" value="LRR_R13L4/SHOC2-like"/>
</dbReference>
<gene>
    <name evidence="8" type="ORF">TEA_014740</name>
</gene>
<keyword evidence="9" id="KW-1185">Reference proteome</keyword>
<dbReference type="Pfam" id="PF23247">
    <property type="entry name" value="LRR_RPS2"/>
    <property type="match status" value="5"/>
</dbReference>
<evidence type="ECO:0000256" key="2">
    <source>
        <dbReference type="ARBA" id="ARBA00022614"/>
    </source>
</evidence>
<evidence type="ECO:0000256" key="1">
    <source>
        <dbReference type="ARBA" id="ARBA00008894"/>
    </source>
</evidence>
<dbReference type="Proteomes" id="UP000306102">
    <property type="component" value="Unassembled WGS sequence"/>
</dbReference>
<dbReference type="Gene3D" id="1.10.10.10">
    <property type="entry name" value="Winged helix-like DNA-binding domain superfamily/Winged helix DNA-binding domain"/>
    <property type="match status" value="1"/>
</dbReference>
<feature type="domain" description="AAA+ ATPase" evidence="7">
    <location>
        <begin position="215"/>
        <end position="368"/>
    </location>
</feature>
<dbReference type="SUPFAM" id="SSF52058">
    <property type="entry name" value="L domain-like"/>
    <property type="match status" value="1"/>
</dbReference>
<dbReference type="InterPro" id="IPR003593">
    <property type="entry name" value="AAA+_ATPase"/>
</dbReference>
<protein>
    <recommendedName>
        <fullName evidence="7">AAA+ ATPase domain-containing protein</fullName>
    </recommendedName>
</protein>
<feature type="compositionally biased region" description="Basic and acidic residues" evidence="6">
    <location>
        <begin position="13"/>
        <end position="30"/>
    </location>
</feature>
<dbReference type="Gene3D" id="3.80.10.10">
    <property type="entry name" value="Ribonuclease Inhibitor"/>
    <property type="match status" value="5"/>
</dbReference>
<evidence type="ECO:0000256" key="4">
    <source>
        <dbReference type="ARBA" id="ARBA00022821"/>
    </source>
</evidence>
<dbReference type="Gene3D" id="1.10.8.430">
    <property type="entry name" value="Helical domain of apoptotic protease-activating factors"/>
    <property type="match status" value="1"/>
</dbReference>
<dbReference type="InterPro" id="IPR036388">
    <property type="entry name" value="WH-like_DNA-bd_sf"/>
</dbReference>
<dbReference type="EMBL" id="SDRB02003467">
    <property type="protein sequence ID" value="THG17631.1"/>
    <property type="molecule type" value="Genomic_DNA"/>
</dbReference>
<dbReference type="InterPro" id="IPR032675">
    <property type="entry name" value="LRR_dom_sf"/>
</dbReference>
<keyword evidence="5" id="KW-0547">Nucleotide-binding</keyword>
<dbReference type="GO" id="GO:0005524">
    <property type="term" value="F:ATP binding"/>
    <property type="evidence" value="ECO:0007669"/>
    <property type="project" value="UniProtKB-KW"/>
</dbReference>
<comment type="similarity">
    <text evidence="1">Belongs to the disease resistance NB-LRR family.</text>
</comment>
<accession>A0A4S4ELW7</accession>
<dbReference type="InterPro" id="IPR050905">
    <property type="entry name" value="Plant_NBS-LRR"/>
</dbReference>
<reference evidence="8 9" key="1">
    <citation type="journal article" date="2018" name="Proc. Natl. Acad. Sci. U.S.A.">
        <title>Draft genome sequence of Camellia sinensis var. sinensis provides insights into the evolution of the tea genome and tea quality.</title>
        <authorList>
            <person name="Wei C."/>
            <person name="Yang H."/>
            <person name="Wang S."/>
            <person name="Zhao J."/>
            <person name="Liu C."/>
            <person name="Gao L."/>
            <person name="Xia E."/>
            <person name="Lu Y."/>
            <person name="Tai Y."/>
            <person name="She G."/>
            <person name="Sun J."/>
            <person name="Cao H."/>
            <person name="Tong W."/>
            <person name="Gao Q."/>
            <person name="Li Y."/>
            <person name="Deng W."/>
            <person name="Jiang X."/>
            <person name="Wang W."/>
            <person name="Chen Q."/>
            <person name="Zhang S."/>
            <person name="Li H."/>
            <person name="Wu J."/>
            <person name="Wang P."/>
            <person name="Li P."/>
            <person name="Shi C."/>
            <person name="Zheng F."/>
            <person name="Jian J."/>
            <person name="Huang B."/>
            <person name="Shan D."/>
            <person name="Shi M."/>
            <person name="Fang C."/>
            <person name="Yue Y."/>
            <person name="Li F."/>
            <person name="Li D."/>
            <person name="Wei S."/>
            <person name="Han B."/>
            <person name="Jiang C."/>
            <person name="Yin Y."/>
            <person name="Xia T."/>
            <person name="Zhang Z."/>
            <person name="Bennetzen J.L."/>
            <person name="Zhao S."/>
            <person name="Wan X."/>
        </authorList>
    </citation>
    <scope>NUCLEOTIDE SEQUENCE [LARGE SCALE GENOMIC DNA]</scope>
    <source>
        <strain evidence="9">cv. Shuchazao</strain>
        <tissue evidence="8">Leaf</tissue>
    </source>
</reference>
<evidence type="ECO:0000256" key="5">
    <source>
        <dbReference type="ARBA" id="ARBA00022840"/>
    </source>
</evidence>
<dbReference type="InterPro" id="IPR027417">
    <property type="entry name" value="P-loop_NTPase"/>
</dbReference>
<dbReference type="Pfam" id="PF23598">
    <property type="entry name" value="LRR_14"/>
    <property type="match status" value="1"/>
</dbReference>
<evidence type="ECO:0000256" key="6">
    <source>
        <dbReference type="SAM" id="MobiDB-lite"/>
    </source>
</evidence>
<evidence type="ECO:0000313" key="9">
    <source>
        <dbReference type="Proteomes" id="UP000306102"/>
    </source>
</evidence>
<dbReference type="PANTHER" id="PTHR33463:SF198">
    <property type="entry name" value="RPP4C3"/>
    <property type="match status" value="1"/>
</dbReference>
<dbReference type="InterPro" id="IPR042197">
    <property type="entry name" value="Apaf_helical"/>
</dbReference>
<dbReference type="GO" id="GO:0006952">
    <property type="term" value="P:defense response"/>
    <property type="evidence" value="ECO:0007669"/>
    <property type="project" value="UniProtKB-KW"/>
</dbReference>
<keyword evidence="4" id="KW-0611">Plant defense</keyword>
<name>A0A4S4ELW7_CAMSN</name>
<organism evidence="8 9">
    <name type="scientific">Camellia sinensis var. sinensis</name>
    <name type="common">China tea</name>
    <dbReference type="NCBI Taxonomy" id="542762"/>
    <lineage>
        <taxon>Eukaryota</taxon>
        <taxon>Viridiplantae</taxon>
        <taxon>Streptophyta</taxon>
        <taxon>Embryophyta</taxon>
        <taxon>Tracheophyta</taxon>
        <taxon>Spermatophyta</taxon>
        <taxon>Magnoliopsida</taxon>
        <taxon>eudicotyledons</taxon>
        <taxon>Gunneridae</taxon>
        <taxon>Pentapetalae</taxon>
        <taxon>asterids</taxon>
        <taxon>Ericales</taxon>
        <taxon>Theaceae</taxon>
        <taxon>Camellia</taxon>
    </lineage>
</organism>
<dbReference type="FunFam" id="3.40.50.300:FF:001091">
    <property type="entry name" value="Probable disease resistance protein At1g61300"/>
    <property type="match status" value="1"/>
</dbReference>
<sequence length="1464" mass="166959">MMRGLDSSIVSTQEHKSKGDDRDKRLGEEDGKMAREKIMARLSHGSLTFTLKVDNGEGKLVLSQELILQNPSLVKLWVGAIYRHLMIGKNKGKVDEALTRGEDVNDDVSNWLNQVDGVTQAVEEFMDEKTTKENMQCKCFKLSCPNFIWRYRLSKQAQKKIHDAKKLREDGSFERVARAKPPPSELQFPSSSDYVSLDSRALVLKRIMDALKHSTVNIVGIYGTGGVGKTTMVEEVGKQMKEHRVFDEVVMVAVSQDANVFKIQGRLADRLNLKLDMETEVGRAAQLWNRLNNGKKNLLILDDIWKELNFKEIGIPITDGNKGCKVVLTSRIRSVWKHMKVDRDFSIQVLSDVEALALFRKVVGNSIDSPHLHLLAKRVCKECQGLPVVILAVGAALKNKEKYAWEDALDQLRNSMLKNVEGIDPKMYASLKLSYDCLESKDAKSCFLLCCLFPEDNEISIDDLVKHCVARRLLDQNPDTLEKARYRVLTVVETLKTSCLLLDATDENVVKMHDVIRDVAISIAKEQEAFLVKHGVQEWLEKGTYESYSAISLVSETIHDVPNELGCPQLHTLLLEYNNSLLKVADMFFSGMDRLAVLDVSGISMAPLTSSLANLVNLRMLRLNKCKLEDIAILKELKNTLEILSLRGSDIMMLPPEVGQLIRLRLLDLGNCDQLTVIPQGIISNLSCLEELYISDSFDQWEATTVNKEISNVSLVELKSLTRLTTLHIHIPNVMLLPKDLRFENLIRFKISVGGRFGKNENYSSTRILKLEGISLPDELMVLFDKVEVLYLKKIQGLKKVAHDRFLNLKFLEVINCDDLEHLLGKPKWFMESHELNPPGPFNKLIVLKVRDCNSKHLFSPSFTRALLQLQRLEIQNCEIMEEIVGIEGEKDEGEIASKVNFSQLKYMELRNLGNLISFYPEMKKTRTSEGNSSVHAESLFNEKVGFPALEALDIVQLPKIIKIWNNQLLQVPEIEASSFCQLTVMKVWCCEKLVNVVPSNMLRPLQNLKELNVDSCGTMEVIVSKNPEGTEDANDHIFIFPRLRTLHLSDCENLISFYSSSTKSQGQPFFNHQVALPTLEVLEIERMPNITEIWDKKLVPDARSFCELSRLMLWHCDKLVNAFPSNMLPQLQNLKLVSLNYCYEMEAIVSQKEEEEVEANGAIMVFTQLRTLKLESMKNLKTFYTSSSDAQPFFNHQIAFPELKELSFRRVPKITQIWDKQLLPKKAESFCQLTIVKVWFCDKLVNLVPYSMLQQLQNLEELDIAGCPKMEVIVSKKAEKEETAKNNVIVFSQLNKLKLGNMENLRSFYSCSSLSDAQPLFNHQVAFPALVWLDIHMVANITEIWGNKLFPAKSFDQLKEVTVWSCYKLMNLASSNVLSQLKNLQKLTIEHCRKMEMLVSMNGEEEQEQVLFPQLWNLKLKGLPSLKSFASSKFETKPFFDFEVRMFLPFSFSVDHQGRYKIN</sequence>